<dbReference type="Gene3D" id="3.40.50.150">
    <property type="entry name" value="Vaccinia Virus protein VP39"/>
    <property type="match status" value="1"/>
</dbReference>
<comment type="similarity">
    <text evidence="1">Belongs to the methyltransferase superfamily. RsmH family.</text>
</comment>
<feature type="non-terminal residue" evidence="7">
    <location>
        <position position="1"/>
    </location>
</feature>
<keyword evidence="3" id="KW-0698">rRNA processing</keyword>
<dbReference type="GO" id="GO:0005737">
    <property type="term" value="C:cytoplasm"/>
    <property type="evidence" value="ECO:0007669"/>
    <property type="project" value="TreeGrafter"/>
</dbReference>
<dbReference type="GO" id="GO:0071424">
    <property type="term" value="F:rRNA (cytosine-N4-)-methyltransferase activity"/>
    <property type="evidence" value="ECO:0007669"/>
    <property type="project" value="TreeGrafter"/>
</dbReference>
<dbReference type="SUPFAM" id="SSF81799">
    <property type="entry name" value="Putative methyltransferase TM0872, insert domain"/>
    <property type="match status" value="1"/>
</dbReference>
<dbReference type="PANTHER" id="PTHR11265:SF0">
    <property type="entry name" value="12S RRNA N4-METHYLCYTIDINE METHYLTRANSFERASE"/>
    <property type="match status" value="1"/>
</dbReference>
<evidence type="ECO:0000256" key="5">
    <source>
        <dbReference type="ARBA" id="ARBA00022679"/>
    </source>
</evidence>
<dbReference type="NCBIfam" id="TIGR00006">
    <property type="entry name" value="16S rRNA (cytosine(1402)-N(4))-methyltransferase RsmH"/>
    <property type="match status" value="1"/>
</dbReference>
<reference evidence="7" key="1">
    <citation type="submission" date="2018-05" db="EMBL/GenBank/DDBJ databases">
        <authorList>
            <person name="Lanie J.A."/>
            <person name="Ng W.-L."/>
            <person name="Kazmierczak K.M."/>
            <person name="Andrzejewski T.M."/>
            <person name="Davidsen T.M."/>
            <person name="Wayne K.J."/>
            <person name="Tettelin H."/>
            <person name="Glass J.I."/>
            <person name="Rusch D."/>
            <person name="Podicherti R."/>
            <person name="Tsui H.-C.T."/>
            <person name="Winkler M.E."/>
        </authorList>
    </citation>
    <scope>NUCLEOTIDE SEQUENCE</scope>
</reference>
<evidence type="ECO:0000256" key="6">
    <source>
        <dbReference type="ARBA" id="ARBA00022691"/>
    </source>
</evidence>
<accession>A0A381PJL6</accession>
<evidence type="ECO:0000256" key="4">
    <source>
        <dbReference type="ARBA" id="ARBA00022603"/>
    </source>
</evidence>
<organism evidence="7">
    <name type="scientific">marine metagenome</name>
    <dbReference type="NCBI Taxonomy" id="408172"/>
    <lineage>
        <taxon>unclassified sequences</taxon>
        <taxon>metagenomes</taxon>
        <taxon>ecological metagenomes</taxon>
    </lineage>
</organism>
<dbReference type="SUPFAM" id="SSF53335">
    <property type="entry name" value="S-adenosyl-L-methionine-dependent methyltransferases"/>
    <property type="match status" value="1"/>
</dbReference>
<dbReference type="Gene3D" id="1.10.150.170">
    <property type="entry name" value="Putative methyltransferase TM0872, insert domain"/>
    <property type="match status" value="1"/>
</dbReference>
<evidence type="ECO:0000256" key="2">
    <source>
        <dbReference type="ARBA" id="ARBA00022490"/>
    </source>
</evidence>
<sequence>VRNITSKNIKHIPVLIDSVLNGLSIKKNGIYIDATFGRGGHSREILSLLGKKGKLIAIDRDSQAIREADDIFKHDMRFQLIMSEFDKLKKIANEKNVLKKVDGLLFDLGVSSPQFDEASRGFSFQNDGLLDMRMDTEKGKSAAEWLATTSKKELAKILFEYGEERFANRIANAIIKEREVNPIHRTKQLAQIVAKNVPYKRRIHPATKTFQAIRIFINNELEQLDAALEASIEILKKGGRLCVISFHSLEDRKVKRFFRNASHEDEQYRGMPFVPEEYRPKLKIIGKTIKTSFEEMERNIRSRSARLRIAERI</sequence>
<gene>
    <name evidence="7" type="ORF">METZ01_LOCUS19133</name>
</gene>
<evidence type="ECO:0008006" key="8">
    <source>
        <dbReference type="Google" id="ProtNLM"/>
    </source>
</evidence>
<dbReference type="InterPro" id="IPR029063">
    <property type="entry name" value="SAM-dependent_MTases_sf"/>
</dbReference>
<protein>
    <recommendedName>
        <fullName evidence="8">16S rRNA (Cytosine(1402)-N(4))-methyltransferase</fullName>
    </recommendedName>
</protein>
<dbReference type="FunFam" id="1.10.150.170:FF:000001">
    <property type="entry name" value="Ribosomal RNA small subunit methyltransferase H"/>
    <property type="match status" value="1"/>
</dbReference>
<dbReference type="Pfam" id="PF01795">
    <property type="entry name" value="Methyltransf_5"/>
    <property type="match status" value="1"/>
</dbReference>
<proteinExistence type="inferred from homology"/>
<dbReference type="GO" id="GO:0070475">
    <property type="term" value="P:rRNA base methylation"/>
    <property type="evidence" value="ECO:0007669"/>
    <property type="project" value="TreeGrafter"/>
</dbReference>
<dbReference type="InterPro" id="IPR002903">
    <property type="entry name" value="RsmH"/>
</dbReference>
<keyword evidence="5" id="KW-0808">Transferase</keyword>
<dbReference type="AlphaFoldDB" id="A0A381PJL6"/>
<keyword evidence="6" id="KW-0949">S-adenosyl-L-methionine</keyword>
<dbReference type="EMBL" id="UINC01000980">
    <property type="protein sequence ID" value="SUZ66279.1"/>
    <property type="molecule type" value="Genomic_DNA"/>
</dbReference>
<dbReference type="HAMAP" id="MF_01007">
    <property type="entry name" value="16SrRNA_methyltr_H"/>
    <property type="match status" value="1"/>
</dbReference>
<evidence type="ECO:0000256" key="1">
    <source>
        <dbReference type="ARBA" id="ARBA00010396"/>
    </source>
</evidence>
<name>A0A381PJL6_9ZZZZ</name>
<keyword evidence="2" id="KW-0963">Cytoplasm</keyword>
<keyword evidence="4" id="KW-0489">Methyltransferase</keyword>
<evidence type="ECO:0000313" key="7">
    <source>
        <dbReference type="EMBL" id="SUZ66279.1"/>
    </source>
</evidence>
<evidence type="ECO:0000256" key="3">
    <source>
        <dbReference type="ARBA" id="ARBA00022552"/>
    </source>
</evidence>
<dbReference type="PANTHER" id="PTHR11265">
    <property type="entry name" value="S-ADENOSYL-METHYLTRANSFERASE MRAW"/>
    <property type="match status" value="1"/>
</dbReference>
<dbReference type="InterPro" id="IPR023397">
    <property type="entry name" value="SAM-dep_MeTrfase_MraW_recog"/>
</dbReference>
<dbReference type="PIRSF" id="PIRSF004486">
    <property type="entry name" value="MraW"/>
    <property type="match status" value="1"/>
</dbReference>